<gene>
    <name evidence="1" type="ORF">CCAL12919_08055</name>
</gene>
<dbReference type="RefSeq" id="WP_169936994.1">
    <property type="nucleotide sequence ID" value="NZ_JADBHS010000017.1"/>
</dbReference>
<organism evidence="1 2">
    <name type="scientific">Campylobacter californiensis</name>
    <dbReference type="NCBI Taxonomy" id="1032243"/>
    <lineage>
        <taxon>Bacteria</taxon>
        <taxon>Pseudomonadati</taxon>
        <taxon>Campylobacterota</taxon>
        <taxon>Epsilonproteobacteria</taxon>
        <taxon>Campylobacterales</taxon>
        <taxon>Campylobacteraceae</taxon>
        <taxon>Campylobacter</taxon>
    </lineage>
</organism>
<comment type="caution">
    <text evidence="1">The sequence shown here is derived from an EMBL/GenBank/DDBJ whole genome shotgun (WGS) entry which is preliminary data.</text>
</comment>
<accession>A0ABD4JKX9</accession>
<reference evidence="1 2" key="1">
    <citation type="submission" date="2020-10" db="EMBL/GenBank/DDBJ databases">
        <title>Campylobacter californiensis sp. nov. isolated from cattle and feral swine in California.</title>
        <authorList>
            <person name="Miller W.G."/>
        </authorList>
    </citation>
    <scope>NUCLEOTIDE SEQUENCE [LARGE SCALE GENOMIC DNA]</scope>
    <source>
        <strain evidence="1 2">RM12919</strain>
    </source>
</reference>
<dbReference type="Proteomes" id="UP001318760">
    <property type="component" value="Unassembled WGS sequence"/>
</dbReference>
<dbReference type="EMBL" id="JADBHS010000017">
    <property type="protein sequence ID" value="MBE2987067.1"/>
    <property type="molecule type" value="Genomic_DNA"/>
</dbReference>
<protein>
    <submittedName>
        <fullName evidence="1">Cysteine permease</fullName>
    </submittedName>
</protein>
<name>A0ABD4JKX9_9BACT</name>
<dbReference type="AlphaFoldDB" id="A0ABD4JKX9"/>
<evidence type="ECO:0000313" key="1">
    <source>
        <dbReference type="EMBL" id="MBE2987067.1"/>
    </source>
</evidence>
<sequence length="157" mass="18015">MKLILAPNEFLDEYILGAEFAINAQISSNAYLFWKGAISAKFENSRVVFLHKKTIPDKFKDVAKKCTPLNGLVLTSAFCSFTALAPSHLVSSNKSKFYELVELHQICGIKFINLKKFYDDLGLDYDLRIYIEKCKFFSPTPFEKRIKLTETLCLGYY</sequence>
<proteinExistence type="predicted"/>
<evidence type="ECO:0000313" key="2">
    <source>
        <dbReference type="Proteomes" id="UP001318760"/>
    </source>
</evidence>